<reference evidence="4 5" key="1">
    <citation type="submission" date="2014-04" db="EMBL/GenBank/DDBJ databases">
        <title>Evolutionary Origins and Diversification of the Mycorrhizal Mutualists.</title>
        <authorList>
            <consortium name="DOE Joint Genome Institute"/>
            <consortium name="Mycorrhizal Genomics Consortium"/>
            <person name="Kohler A."/>
            <person name="Kuo A."/>
            <person name="Nagy L.G."/>
            <person name="Floudas D."/>
            <person name="Copeland A."/>
            <person name="Barry K.W."/>
            <person name="Cichocki N."/>
            <person name="Veneault-Fourrey C."/>
            <person name="LaButti K."/>
            <person name="Lindquist E.A."/>
            <person name="Lipzen A."/>
            <person name="Lundell T."/>
            <person name="Morin E."/>
            <person name="Murat C."/>
            <person name="Riley R."/>
            <person name="Ohm R."/>
            <person name="Sun H."/>
            <person name="Tunlid A."/>
            <person name="Henrissat B."/>
            <person name="Grigoriev I.V."/>
            <person name="Hibbett D.S."/>
            <person name="Martin F."/>
        </authorList>
    </citation>
    <scope>NUCLEOTIDE SEQUENCE [LARGE SCALE GENOMIC DNA]</scope>
    <source>
        <strain evidence="4 5">Koide BX008</strain>
    </source>
</reference>
<feature type="domain" description="UDENN" evidence="3">
    <location>
        <begin position="149"/>
        <end position="601"/>
    </location>
</feature>
<name>A0A0C2WER6_AMAMK</name>
<feature type="region of interest" description="Disordered" evidence="2">
    <location>
        <begin position="456"/>
        <end position="487"/>
    </location>
</feature>
<dbReference type="PANTHER" id="PTHR13677">
    <property type="entry name" value="LD41638P"/>
    <property type="match status" value="1"/>
</dbReference>
<keyword evidence="5" id="KW-1185">Reference proteome</keyword>
<organism evidence="4 5">
    <name type="scientific">Amanita muscaria (strain Koide BX008)</name>
    <dbReference type="NCBI Taxonomy" id="946122"/>
    <lineage>
        <taxon>Eukaryota</taxon>
        <taxon>Fungi</taxon>
        <taxon>Dikarya</taxon>
        <taxon>Basidiomycota</taxon>
        <taxon>Agaricomycotina</taxon>
        <taxon>Agaricomycetes</taxon>
        <taxon>Agaricomycetidae</taxon>
        <taxon>Agaricales</taxon>
        <taxon>Pluteineae</taxon>
        <taxon>Amanitaceae</taxon>
        <taxon>Amanita</taxon>
    </lineage>
</organism>
<dbReference type="InterPro" id="IPR037516">
    <property type="entry name" value="Tripartite_DENN"/>
</dbReference>
<dbReference type="AlphaFoldDB" id="A0A0C2WER6"/>
<evidence type="ECO:0000256" key="1">
    <source>
        <dbReference type="ARBA" id="ARBA00007159"/>
    </source>
</evidence>
<sequence length="618" mass="68795">MKSNDNLKLDEADAIEVDIGDYRNNQDDLYISHHVPTSSRLTSPISSSSDLSPSPSPWYGGTPPVPSYLDSLRASGKASATSLSQLSSPSSSSHALVRTGNGSKLSLVSNTLPPPPLPRSVQPAPKRKLEIEGLVIDPSVLEKLRRWILGIAVVEFDIDHGPVVEGIFPPLFLLPAESENIAFSAFPDSLQFDQGSQVHSFRIREQISSSLSVEELKRPPTKDGFIYGFSHFTQKKDASVRRGYRQHSIVILTQYQYPAFYTYLVSIFGPLYDTHGLPMLESACHNIATWRGPSPGQTMELGFLGTVLYLEIPNTIDEQQLTETSSFKEKYDPRLHILASSPPLIPPPISLFQSCLAQLWSIWECIVLCEPILIIGSSPAQTSQAVWWFRDLLRPLPLAGDIRPYFTMQDGDHALLVNKLPPKAGVILGVTNPFFEKSCSHWPHILSFGRNSEKTDHSIMGKASPSRGTTKSSNSGRGWKTKTHKRHISKDRVLLKQLEAACKGNEQTRLNASVALRGHFCSRTRDFLAPLSRYLHTLIPSPAEVTSAGASGNLRMKPFNSKHFIASLKANGSTLPFRSLKQRTDFYERWLRTPTFGLWLGQQEQIVHVVLEESIRRL</sequence>
<dbReference type="GO" id="GO:0055037">
    <property type="term" value="C:recycling endosome"/>
    <property type="evidence" value="ECO:0007669"/>
    <property type="project" value="TreeGrafter"/>
</dbReference>
<dbReference type="InterPro" id="IPR024224">
    <property type="entry name" value="DENND6"/>
</dbReference>
<dbReference type="InParanoid" id="A0A0C2WER6"/>
<evidence type="ECO:0000313" key="4">
    <source>
        <dbReference type="EMBL" id="KIL59887.1"/>
    </source>
</evidence>
<dbReference type="PANTHER" id="PTHR13677:SF0">
    <property type="entry name" value="LD41638P"/>
    <property type="match status" value="1"/>
</dbReference>
<dbReference type="OrthoDB" id="10265409at2759"/>
<comment type="similarity">
    <text evidence="1">Belongs to the DENND6 family.</text>
</comment>
<dbReference type="PROSITE" id="PS50211">
    <property type="entry name" value="DENN"/>
    <property type="match status" value="1"/>
</dbReference>
<accession>A0A0C2WER6</accession>
<evidence type="ECO:0000313" key="5">
    <source>
        <dbReference type="Proteomes" id="UP000054549"/>
    </source>
</evidence>
<feature type="compositionally biased region" description="Low complexity" evidence="2">
    <location>
        <begin position="36"/>
        <end position="53"/>
    </location>
</feature>
<dbReference type="EMBL" id="KN818308">
    <property type="protein sequence ID" value="KIL59887.1"/>
    <property type="molecule type" value="Genomic_DNA"/>
</dbReference>
<gene>
    <name evidence="4" type="ORF">M378DRAFT_187888</name>
</gene>
<evidence type="ECO:0000259" key="3">
    <source>
        <dbReference type="PROSITE" id="PS50211"/>
    </source>
</evidence>
<evidence type="ECO:0000256" key="2">
    <source>
        <dbReference type="SAM" id="MobiDB-lite"/>
    </source>
</evidence>
<dbReference type="HOGENOM" id="CLU_017013_0_0_1"/>
<protein>
    <recommendedName>
        <fullName evidence="3">UDENN domain-containing protein</fullName>
    </recommendedName>
</protein>
<feature type="region of interest" description="Disordered" evidence="2">
    <location>
        <begin position="35"/>
        <end position="59"/>
    </location>
</feature>
<feature type="compositionally biased region" description="Polar residues" evidence="2">
    <location>
        <begin position="466"/>
        <end position="476"/>
    </location>
</feature>
<dbReference type="Proteomes" id="UP000054549">
    <property type="component" value="Unassembled WGS sequence"/>
</dbReference>
<dbReference type="GO" id="GO:0005085">
    <property type="term" value="F:guanyl-nucleotide exchange factor activity"/>
    <property type="evidence" value="ECO:0007669"/>
    <property type="project" value="InterPro"/>
</dbReference>
<proteinExistence type="inferred from homology"/>